<name>A0A815ITT8_9BILA</name>
<keyword evidence="2" id="KW-0472">Membrane</keyword>
<organism evidence="4 5">
    <name type="scientific">Rotaria sordida</name>
    <dbReference type="NCBI Taxonomy" id="392033"/>
    <lineage>
        <taxon>Eukaryota</taxon>
        <taxon>Metazoa</taxon>
        <taxon>Spiralia</taxon>
        <taxon>Gnathifera</taxon>
        <taxon>Rotifera</taxon>
        <taxon>Eurotatoria</taxon>
        <taxon>Bdelloidea</taxon>
        <taxon>Philodinida</taxon>
        <taxon>Philodinidae</taxon>
        <taxon>Rotaria</taxon>
    </lineage>
</organism>
<feature type="compositionally biased region" description="Polar residues" evidence="1">
    <location>
        <begin position="653"/>
        <end position="681"/>
    </location>
</feature>
<accession>A0A815ITT8</accession>
<feature type="transmembrane region" description="Helical" evidence="2">
    <location>
        <begin position="470"/>
        <end position="494"/>
    </location>
</feature>
<comment type="caution">
    <text evidence="4">The sequence shown here is derived from an EMBL/GenBank/DDBJ whole genome shotgun (WGS) entry which is preliminary data.</text>
</comment>
<evidence type="ECO:0000313" key="5">
    <source>
        <dbReference type="Proteomes" id="UP000663864"/>
    </source>
</evidence>
<protein>
    <submittedName>
        <fullName evidence="4">Uncharacterized protein</fullName>
    </submittedName>
</protein>
<sequence>MYLIYILQLFLLFGSTIEATHFRGGTITWKPISNSITAGSTVSIVITQTYSWTGSVITCNNSMIADQSPPINIGTKAGAGVNLTCSANCSTSDGYVGNEVPITGYCTDFSTALDLTVSQRSDIVNLTSGAYFVATFATSGGWQTLALGNSAGWSLSSLIDIRPRSDNGLINTPPVATCISYLSIPVNVQQTIQIPVLDADNDYIRCRFANGTSECAYACPPGSLPTGTTLSTSCILTITGITAGDYYLVAVQVEDFITNTSTTSLSSISLQFLIYVYATTTCTLKPLLLADINSGVCQGVQVGVNFTMTFTAVNRCGSERTIIDIATLSFPIIIKSTLVQNTVNASLWSMNMSWIPTASQVGSQVFCAIASDNASVQSDQYCITFFVGLTSIPLCPGVTTASTTTTTTITTTQTSTTLMDETSQQNLQNSTEAITTMNITSSANVETSMLINSSVSSSTVKPNNTINLPLIIGLSLLGLALAVCCSICCWWFLFGCKRRRQRRKTSDDLEYCFVRSPTNGNSHRQLFSGKNQHEKNELRQGSSVTVVNYPPISSDVTVTRINQRDNTLIDNKDNVRSKQLSGKSIDSLHHSNSSAYAQVIDRQDNITKTSNNNFVHIRSALQDSSDLITFSSSSAPTSAKKNHFTFMKLPRLTKSSIEPHPSTSIIDNRTQSNEIQRSDFNNSKENKRTRQALSSVSIRRIKRSSSAGPSPSTHIIPRETKRKMTKSLAENLSKSARKILDYFLNDLQSNGSYRTEAKDLACYFKSPMMFINAGYEKQANNILDYIKNTFLFNGDFLTTIDKKSDQPEYIEYWIYTNGWIIAYNYLNAYSYDNGGYLTNKINTNNNGITDILTTAHLGLLQLERGNIERAIKAGNYLLKVFEKQSDLTNGLYLRLNKDNNLITNYSSEMSWAYIVRKNEPQQAYFMIGYPIGFLVLLYEKTIDKNFLNGAKDYMNFALTCNEHIYSSNMSHKLAWATALLYKHDDTLKEKYLSIIEKMTNSLINQQSEQGIFPGSINSSYDQSAEIAFWFLEIVHILNEQ</sequence>
<dbReference type="AlphaFoldDB" id="A0A815ITT8"/>
<evidence type="ECO:0000256" key="3">
    <source>
        <dbReference type="SAM" id="SignalP"/>
    </source>
</evidence>
<dbReference type="SUPFAM" id="SSF48208">
    <property type="entry name" value="Six-hairpin glycosidases"/>
    <property type="match status" value="1"/>
</dbReference>
<keyword evidence="3" id="KW-0732">Signal</keyword>
<evidence type="ECO:0000313" key="4">
    <source>
        <dbReference type="EMBL" id="CAF1373188.1"/>
    </source>
</evidence>
<feature type="region of interest" description="Disordered" evidence="1">
    <location>
        <begin position="653"/>
        <end position="724"/>
    </location>
</feature>
<proteinExistence type="predicted"/>
<evidence type="ECO:0000256" key="2">
    <source>
        <dbReference type="SAM" id="Phobius"/>
    </source>
</evidence>
<evidence type="ECO:0000256" key="1">
    <source>
        <dbReference type="SAM" id="MobiDB-lite"/>
    </source>
</evidence>
<feature type="signal peptide" evidence="3">
    <location>
        <begin position="1"/>
        <end position="19"/>
    </location>
</feature>
<feature type="chain" id="PRO_5032377073" evidence="3">
    <location>
        <begin position="20"/>
        <end position="1040"/>
    </location>
</feature>
<reference evidence="4" key="1">
    <citation type="submission" date="2021-02" db="EMBL/GenBank/DDBJ databases">
        <authorList>
            <person name="Nowell W R."/>
        </authorList>
    </citation>
    <scope>NUCLEOTIDE SEQUENCE</scope>
</reference>
<dbReference type="Proteomes" id="UP000663864">
    <property type="component" value="Unassembled WGS sequence"/>
</dbReference>
<dbReference type="EMBL" id="CAJNOT010003249">
    <property type="protein sequence ID" value="CAF1373188.1"/>
    <property type="molecule type" value="Genomic_DNA"/>
</dbReference>
<keyword evidence="2" id="KW-1133">Transmembrane helix</keyword>
<dbReference type="InterPro" id="IPR008928">
    <property type="entry name" value="6-hairpin_glycosidase_sf"/>
</dbReference>
<gene>
    <name evidence="4" type="ORF">ZHD862_LOCUS31709</name>
</gene>
<keyword evidence="2" id="KW-0812">Transmembrane</keyword>
<dbReference type="GO" id="GO:0005975">
    <property type="term" value="P:carbohydrate metabolic process"/>
    <property type="evidence" value="ECO:0007669"/>
    <property type="project" value="InterPro"/>
</dbReference>